<dbReference type="AlphaFoldDB" id="A0A2L2XJS2"/>
<gene>
    <name evidence="1" type="ORF">DCCM_3283</name>
</gene>
<evidence type="ECO:0000313" key="2">
    <source>
        <dbReference type="Proteomes" id="UP000239549"/>
    </source>
</evidence>
<keyword evidence="1" id="KW-0808">Transferase</keyword>
<sequence>MPSFAFINDFERMKKLLKSDLEYEVLEKASRQLILYYVDEKLRNIPKDFICPQYVKMSIDPDCNVVTCCGDSTVFDKVYHLKPEQVNSWRLASEVCKECNRIGLSYILNNSVMPNHIITLK</sequence>
<proteinExistence type="predicted"/>
<dbReference type="Proteomes" id="UP000239549">
    <property type="component" value="Unassembled WGS sequence"/>
</dbReference>
<reference evidence="2" key="1">
    <citation type="submission" date="2018-02" db="EMBL/GenBank/DDBJ databases">
        <title>Genome sequence of Desulfocucumis palustris strain NAW-5.</title>
        <authorList>
            <person name="Watanabe M."/>
            <person name="Kojima H."/>
            <person name="Fukui M."/>
        </authorList>
    </citation>
    <scope>NUCLEOTIDE SEQUENCE [LARGE SCALE GENOMIC DNA]</scope>
    <source>
        <strain evidence="2">NAW-5</strain>
    </source>
</reference>
<evidence type="ECO:0000313" key="1">
    <source>
        <dbReference type="EMBL" id="GBF34171.1"/>
    </source>
</evidence>
<protein>
    <submittedName>
        <fullName evidence="1">Glycosyltransferase</fullName>
    </submittedName>
</protein>
<dbReference type="EMBL" id="BFAV01000129">
    <property type="protein sequence ID" value="GBF34171.1"/>
    <property type="molecule type" value="Genomic_DNA"/>
</dbReference>
<organism evidence="1 2">
    <name type="scientific">Desulfocucumis palustris</name>
    <dbReference type="NCBI Taxonomy" id="1898651"/>
    <lineage>
        <taxon>Bacteria</taxon>
        <taxon>Bacillati</taxon>
        <taxon>Bacillota</taxon>
        <taxon>Clostridia</taxon>
        <taxon>Eubacteriales</taxon>
        <taxon>Desulfocucumaceae</taxon>
        <taxon>Desulfocucumis</taxon>
    </lineage>
</organism>
<name>A0A2L2XJS2_9FIRM</name>
<dbReference type="GO" id="GO:0016740">
    <property type="term" value="F:transferase activity"/>
    <property type="evidence" value="ECO:0007669"/>
    <property type="project" value="UniProtKB-KW"/>
</dbReference>
<keyword evidence="2" id="KW-1185">Reference proteome</keyword>
<comment type="caution">
    <text evidence="1">The sequence shown here is derived from an EMBL/GenBank/DDBJ whole genome shotgun (WGS) entry which is preliminary data.</text>
</comment>
<accession>A0A2L2XJS2</accession>